<gene>
    <name evidence="1" type="ORF">DCHRY22_LOCUS6582</name>
</gene>
<dbReference type="Proteomes" id="UP000789524">
    <property type="component" value="Unassembled WGS sequence"/>
</dbReference>
<accession>A0A8J2QNA3</accession>
<evidence type="ECO:0000313" key="1">
    <source>
        <dbReference type="EMBL" id="CAG9565815.1"/>
    </source>
</evidence>
<proteinExistence type="predicted"/>
<comment type="caution">
    <text evidence="1">The sequence shown here is derived from an EMBL/GenBank/DDBJ whole genome shotgun (WGS) entry which is preliminary data.</text>
</comment>
<reference evidence="1" key="1">
    <citation type="submission" date="2021-09" db="EMBL/GenBank/DDBJ databases">
        <authorList>
            <person name="Martin H S."/>
        </authorList>
    </citation>
    <scope>NUCLEOTIDE SEQUENCE</scope>
</reference>
<sequence length="177" mass="20024">MTLSRDDLHPHLLLIDSVGGSWRRRREEEGGRGRRYRSDCLANYTAGIKPALSPLNNWFTIAHHDTLPFSVPGSMTPLISFPNQSTFLEPSQPYECRVNTIFRCVVRIVPSRVHVKPCRLATDTVDDMHLTLIVTPATTRSHLQLTAFRLIIVPLSDTPHDHQALLRLLKKLVSGEL</sequence>
<organism evidence="1 2">
    <name type="scientific">Danaus chrysippus</name>
    <name type="common">African queen</name>
    <dbReference type="NCBI Taxonomy" id="151541"/>
    <lineage>
        <taxon>Eukaryota</taxon>
        <taxon>Metazoa</taxon>
        <taxon>Ecdysozoa</taxon>
        <taxon>Arthropoda</taxon>
        <taxon>Hexapoda</taxon>
        <taxon>Insecta</taxon>
        <taxon>Pterygota</taxon>
        <taxon>Neoptera</taxon>
        <taxon>Endopterygota</taxon>
        <taxon>Lepidoptera</taxon>
        <taxon>Glossata</taxon>
        <taxon>Ditrysia</taxon>
        <taxon>Papilionoidea</taxon>
        <taxon>Nymphalidae</taxon>
        <taxon>Danainae</taxon>
        <taxon>Danaini</taxon>
        <taxon>Danaina</taxon>
        <taxon>Danaus</taxon>
        <taxon>Anosia</taxon>
    </lineage>
</organism>
<keyword evidence="2" id="KW-1185">Reference proteome</keyword>
<dbReference type="AlphaFoldDB" id="A0A8J2QNA3"/>
<evidence type="ECO:0000313" key="2">
    <source>
        <dbReference type="Proteomes" id="UP000789524"/>
    </source>
</evidence>
<name>A0A8J2QNA3_9NEOP</name>
<protein>
    <submittedName>
        <fullName evidence="1">(African queen) hypothetical protein</fullName>
    </submittedName>
</protein>
<dbReference type="EMBL" id="CAKASE010000054">
    <property type="protein sequence ID" value="CAG9565815.1"/>
    <property type="molecule type" value="Genomic_DNA"/>
</dbReference>